<gene>
    <name evidence="1" type="ORF">Sipo8835_09270</name>
</gene>
<protein>
    <submittedName>
        <fullName evidence="1">Uncharacterized protein</fullName>
    </submittedName>
</protein>
<sequence>MLVDLVAALIGLRDAEGQSAARGWTPATTVSRLDEPQGVLSGATPISIRVNGDLARVLTLAGRGEAAKAPRRTVFPTAERVLGDDNAHAQRLRELAAA</sequence>
<comment type="caution">
    <text evidence="1">The sequence shown here is derived from an EMBL/GenBank/DDBJ whole genome shotgun (WGS) entry which is preliminary data.</text>
</comment>
<dbReference type="Proteomes" id="UP000318720">
    <property type="component" value="Unassembled WGS sequence"/>
</dbReference>
<reference evidence="1 2" key="1">
    <citation type="submission" date="2019-03" db="EMBL/GenBank/DDBJ databases">
        <title>Comparative genomic analyses of the sweetpotato soil rot pathogen, Streptomyces ipomoeae.</title>
        <authorList>
            <person name="Ruschel Soares N."/>
            <person name="Badger J.H."/>
            <person name="Huguet-Tapia J.C."/>
            <person name="Clark C.A."/>
            <person name="Pettis G.S."/>
        </authorList>
    </citation>
    <scope>NUCLEOTIDE SEQUENCE [LARGE SCALE GENOMIC DNA]</scope>
    <source>
        <strain evidence="1 2">88-35</strain>
    </source>
</reference>
<dbReference type="RefSeq" id="WP_141581508.1">
    <property type="nucleotide sequence ID" value="NZ_SPAZ01000077.1"/>
</dbReference>
<evidence type="ECO:0000313" key="1">
    <source>
        <dbReference type="EMBL" id="TQE36848.1"/>
    </source>
</evidence>
<proteinExistence type="predicted"/>
<evidence type="ECO:0000313" key="2">
    <source>
        <dbReference type="Proteomes" id="UP000318720"/>
    </source>
</evidence>
<organism evidence="1 2">
    <name type="scientific">Streptomyces ipomoeae</name>
    <dbReference type="NCBI Taxonomy" id="103232"/>
    <lineage>
        <taxon>Bacteria</taxon>
        <taxon>Bacillati</taxon>
        <taxon>Actinomycetota</taxon>
        <taxon>Actinomycetes</taxon>
        <taxon>Kitasatosporales</taxon>
        <taxon>Streptomycetaceae</taxon>
        <taxon>Streptomyces</taxon>
    </lineage>
</organism>
<dbReference type="AlphaFoldDB" id="A0AAE8W7E1"/>
<dbReference type="EMBL" id="SPAZ01000077">
    <property type="protein sequence ID" value="TQE36848.1"/>
    <property type="molecule type" value="Genomic_DNA"/>
</dbReference>
<accession>A0AAE8W7E1</accession>
<name>A0AAE8W7E1_9ACTN</name>